<dbReference type="Proteomes" id="UP000197208">
    <property type="component" value="Unassembled WGS sequence"/>
</dbReference>
<evidence type="ECO:0000256" key="5">
    <source>
        <dbReference type="SAM" id="Phobius"/>
    </source>
</evidence>
<keyword evidence="5" id="KW-0812">Transmembrane</keyword>
<dbReference type="GO" id="GO:0009279">
    <property type="term" value="C:cell outer membrane"/>
    <property type="evidence" value="ECO:0007669"/>
    <property type="project" value="UniProtKB-SubCell"/>
</dbReference>
<dbReference type="Pfam" id="PF07963">
    <property type="entry name" value="N_methyl"/>
    <property type="match status" value="1"/>
</dbReference>
<dbReference type="GO" id="GO:0042597">
    <property type="term" value="C:periplasmic space"/>
    <property type="evidence" value="ECO:0007669"/>
    <property type="project" value="UniProtKB-SubCell"/>
</dbReference>
<organism evidence="6 7">
    <name type="scientific">Deinococcus indicus</name>
    <dbReference type="NCBI Taxonomy" id="223556"/>
    <lineage>
        <taxon>Bacteria</taxon>
        <taxon>Thermotogati</taxon>
        <taxon>Deinococcota</taxon>
        <taxon>Deinococci</taxon>
        <taxon>Deinococcales</taxon>
        <taxon>Deinococcaceae</taxon>
        <taxon>Deinococcus</taxon>
    </lineage>
</organism>
<dbReference type="NCBIfam" id="TIGR02532">
    <property type="entry name" value="IV_pilin_GFxxxE"/>
    <property type="match status" value="1"/>
</dbReference>
<dbReference type="PROSITE" id="PS00409">
    <property type="entry name" value="PROKAR_NTER_METHYL"/>
    <property type="match status" value="1"/>
</dbReference>
<dbReference type="AlphaFoldDB" id="A0A246BHF4"/>
<keyword evidence="5" id="KW-0472">Membrane</keyword>
<dbReference type="EMBL" id="NHMK01000022">
    <property type="protein sequence ID" value="OWL94692.1"/>
    <property type="molecule type" value="Genomic_DNA"/>
</dbReference>
<dbReference type="OrthoDB" id="68627at2"/>
<evidence type="ECO:0000313" key="7">
    <source>
        <dbReference type="Proteomes" id="UP000197208"/>
    </source>
</evidence>
<dbReference type="Gene3D" id="3.30.700.10">
    <property type="entry name" value="Glycoprotein, Type 4 Pilin"/>
    <property type="match status" value="1"/>
</dbReference>
<evidence type="ECO:0000313" key="6">
    <source>
        <dbReference type="EMBL" id="OWL94692.1"/>
    </source>
</evidence>
<dbReference type="InterPro" id="IPR045584">
    <property type="entry name" value="Pilin-like"/>
</dbReference>
<keyword evidence="5" id="KW-1133">Transmembrane helix</keyword>
<reference evidence="6 7" key="1">
    <citation type="submission" date="2017-05" db="EMBL/GenBank/DDBJ databases">
        <title>De novo genome assembly of Deniococcus indicus strain DR1.</title>
        <authorList>
            <person name="Chauhan D."/>
            <person name="Yennamalli R.M."/>
            <person name="Priyadarshini R."/>
        </authorList>
    </citation>
    <scope>NUCLEOTIDE SEQUENCE [LARGE SCALE GENOMIC DNA]</scope>
    <source>
        <strain evidence="6 7">DR1</strain>
    </source>
</reference>
<protein>
    <submittedName>
        <fullName evidence="6">Type II secretion system protein GspH</fullName>
    </submittedName>
</protein>
<evidence type="ECO:0000256" key="2">
    <source>
        <dbReference type="ARBA" id="ARBA00004418"/>
    </source>
</evidence>
<proteinExistence type="predicted"/>
<keyword evidence="3" id="KW-0574">Periplasm</keyword>
<dbReference type="InterPro" id="IPR012902">
    <property type="entry name" value="N_methyl_site"/>
</dbReference>
<accession>A0A246BHF4</accession>
<keyword evidence="4" id="KW-0998">Cell outer membrane</keyword>
<dbReference type="RefSeq" id="WP_088249326.1">
    <property type="nucleotide sequence ID" value="NZ_NHMK01000022.1"/>
</dbReference>
<gene>
    <name evidence="6" type="ORF">CBQ26_14325</name>
</gene>
<keyword evidence="7" id="KW-1185">Reference proteome</keyword>
<evidence type="ECO:0000256" key="3">
    <source>
        <dbReference type="ARBA" id="ARBA00022764"/>
    </source>
</evidence>
<comment type="caution">
    <text evidence="6">The sequence shown here is derived from an EMBL/GenBank/DDBJ whole genome shotgun (WGS) entry which is preliminary data.</text>
</comment>
<feature type="transmembrane region" description="Helical" evidence="5">
    <location>
        <begin position="13"/>
        <end position="35"/>
    </location>
</feature>
<evidence type="ECO:0000256" key="4">
    <source>
        <dbReference type="ARBA" id="ARBA00023237"/>
    </source>
</evidence>
<comment type="subcellular location">
    <subcellularLocation>
        <location evidence="1">Cell outer membrane</location>
        <topology evidence="1">Single-pass membrane protein</topology>
    </subcellularLocation>
    <subcellularLocation>
        <location evidence="2">Periplasm</location>
    </subcellularLocation>
</comment>
<dbReference type="SUPFAM" id="SSF54523">
    <property type="entry name" value="Pili subunits"/>
    <property type="match status" value="1"/>
</dbReference>
<name>A0A246BHF4_9DEIO</name>
<sequence>MTAREQGFTLLELLVVMALIGIVAAMAGQSFLGAVRTNQLRDASAQLSADFEQVRSSTFRYNKNATLRITGADTYELTTNGVKTTRNLPNGVTVTPINASVTYNAPYSLLSTPPVTLELRRAGHPKVFTLWTVGVTGKVLLDAK</sequence>
<evidence type="ECO:0000256" key="1">
    <source>
        <dbReference type="ARBA" id="ARBA00004203"/>
    </source>
</evidence>